<name>A0A0E9VH34_ANGAN</name>
<reference evidence="1" key="1">
    <citation type="submission" date="2014-11" db="EMBL/GenBank/DDBJ databases">
        <authorList>
            <person name="Amaro Gonzalez C."/>
        </authorList>
    </citation>
    <scope>NUCLEOTIDE SEQUENCE</scope>
</reference>
<proteinExistence type="predicted"/>
<organism evidence="1">
    <name type="scientific">Anguilla anguilla</name>
    <name type="common">European freshwater eel</name>
    <name type="synonym">Muraena anguilla</name>
    <dbReference type="NCBI Taxonomy" id="7936"/>
    <lineage>
        <taxon>Eukaryota</taxon>
        <taxon>Metazoa</taxon>
        <taxon>Chordata</taxon>
        <taxon>Craniata</taxon>
        <taxon>Vertebrata</taxon>
        <taxon>Euteleostomi</taxon>
        <taxon>Actinopterygii</taxon>
        <taxon>Neopterygii</taxon>
        <taxon>Teleostei</taxon>
        <taxon>Anguilliformes</taxon>
        <taxon>Anguillidae</taxon>
        <taxon>Anguilla</taxon>
    </lineage>
</organism>
<accession>A0A0E9VH34</accession>
<dbReference type="EMBL" id="GBXM01031138">
    <property type="protein sequence ID" value="JAH77439.1"/>
    <property type="molecule type" value="Transcribed_RNA"/>
</dbReference>
<protein>
    <submittedName>
        <fullName evidence="1">Uncharacterized protein</fullName>
    </submittedName>
</protein>
<reference evidence="1" key="2">
    <citation type="journal article" date="2015" name="Fish Shellfish Immunol.">
        <title>Early steps in the European eel (Anguilla anguilla)-Vibrio vulnificus interaction in the gills: Role of the RtxA13 toxin.</title>
        <authorList>
            <person name="Callol A."/>
            <person name="Pajuelo D."/>
            <person name="Ebbesson L."/>
            <person name="Teles M."/>
            <person name="MacKenzie S."/>
            <person name="Amaro C."/>
        </authorList>
    </citation>
    <scope>NUCLEOTIDE SEQUENCE</scope>
</reference>
<dbReference type="AlphaFoldDB" id="A0A0E9VH34"/>
<evidence type="ECO:0000313" key="1">
    <source>
        <dbReference type="EMBL" id="JAH77439.1"/>
    </source>
</evidence>
<sequence length="38" mass="4316">MHPRRPPGFCPHLGRQRFVIIPTETDHNGHITGKLTVV</sequence>